<feature type="transmembrane region" description="Helical" evidence="7">
    <location>
        <begin position="128"/>
        <end position="152"/>
    </location>
</feature>
<feature type="transmembrane region" description="Helical" evidence="7">
    <location>
        <begin position="44"/>
        <end position="65"/>
    </location>
</feature>
<evidence type="ECO:0000313" key="9">
    <source>
        <dbReference type="EMBL" id="ACL68840.1"/>
    </source>
</evidence>
<dbReference type="GO" id="GO:0005886">
    <property type="term" value="C:plasma membrane"/>
    <property type="evidence" value="ECO:0007669"/>
    <property type="project" value="UniProtKB-SubCell"/>
</dbReference>
<sequence length="262" mass="29901">MSFRNSFFHEILIRPWEGTKFVAFSNYFKLLSSGDFWSSFSRTIGWTVSSVIGKTVIGLIIALLLNKKFRGRGIYRTLILVPWVTPQVIGAIVWKWIYNGEYGMLNYVLIKLGFLEQGHSWLGNPDTAFLSCLIDDIWVGIPFMSIVFLAGLQAIPQEMYEAAQVDGAGKLKQLFFITLPQLKPVFLTATILSTIWTFNSFNIIWTLTRGGPVNATEILVVKTYKTAFQKFNIGLGSTYAVIIFIILMIFSITYWRRFNDEL</sequence>
<keyword evidence="2 7" id="KW-0813">Transport</keyword>
<dbReference type="KEGG" id="hor:Hore_00790"/>
<dbReference type="PROSITE" id="PS50928">
    <property type="entry name" value="ABC_TM1"/>
    <property type="match status" value="1"/>
</dbReference>
<dbReference type="STRING" id="373903.Hore_00790"/>
<feature type="domain" description="ABC transmembrane type-1" evidence="8">
    <location>
        <begin position="40"/>
        <end position="254"/>
    </location>
</feature>
<dbReference type="CDD" id="cd06261">
    <property type="entry name" value="TM_PBP2"/>
    <property type="match status" value="1"/>
</dbReference>
<comment type="similarity">
    <text evidence="7">Belongs to the binding-protein-dependent transport system permease family.</text>
</comment>
<dbReference type="Gene3D" id="1.10.3720.10">
    <property type="entry name" value="MetI-like"/>
    <property type="match status" value="1"/>
</dbReference>
<dbReference type="HOGENOM" id="CLU_016047_0_3_9"/>
<protein>
    <submittedName>
        <fullName evidence="9">Binding-protein-dependent transport systems inner membrane component</fullName>
    </submittedName>
</protein>
<dbReference type="EMBL" id="CP001098">
    <property type="protein sequence ID" value="ACL68840.1"/>
    <property type="molecule type" value="Genomic_DNA"/>
</dbReference>
<gene>
    <name evidence="9" type="ordered locus">Hore_00790</name>
</gene>
<dbReference type="SUPFAM" id="SSF161098">
    <property type="entry name" value="MetI-like"/>
    <property type="match status" value="1"/>
</dbReference>
<dbReference type="PANTHER" id="PTHR43005">
    <property type="entry name" value="BLR7065 PROTEIN"/>
    <property type="match status" value="1"/>
</dbReference>
<keyword evidence="6 7" id="KW-0472">Membrane</keyword>
<evidence type="ECO:0000259" key="8">
    <source>
        <dbReference type="PROSITE" id="PS50928"/>
    </source>
</evidence>
<keyword evidence="5 7" id="KW-1133">Transmembrane helix</keyword>
<dbReference type="GO" id="GO:0055085">
    <property type="term" value="P:transmembrane transport"/>
    <property type="evidence" value="ECO:0007669"/>
    <property type="project" value="InterPro"/>
</dbReference>
<accession>B8D086</accession>
<evidence type="ECO:0000256" key="7">
    <source>
        <dbReference type="RuleBase" id="RU363032"/>
    </source>
</evidence>
<reference evidence="9 10" key="1">
    <citation type="journal article" date="2009" name="PLoS ONE">
        <title>Genome analysis of the anaerobic thermohalophilic bacterium Halothermothrix orenii.</title>
        <authorList>
            <person name="Mavromatis K."/>
            <person name="Ivanova N."/>
            <person name="Anderson I."/>
            <person name="Lykidis A."/>
            <person name="Hooper S.D."/>
            <person name="Sun H."/>
            <person name="Kunin V."/>
            <person name="Lapidus A."/>
            <person name="Hugenholtz P."/>
            <person name="Patel B."/>
            <person name="Kyrpides N.C."/>
        </authorList>
    </citation>
    <scope>NUCLEOTIDE SEQUENCE [LARGE SCALE GENOMIC DNA]</scope>
    <source>
        <strain evidence="10">H 168 / OCM 544 / DSM 9562</strain>
    </source>
</reference>
<evidence type="ECO:0000256" key="2">
    <source>
        <dbReference type="ARBA" id="ARBA00022448"/>
    </source>
</evidence>
<keyword evidence="10" id="KW-1185">Reference proteome</keyword>
<evidence type="ECO:0000313" key="10">
    <source>
        <dbReference type="Proteomes" id="UP000000719"/>
    </source>
</evidence>
<dbReference type="eggNOG" id="COG1175">
    <property type="taxonomic scope" value="Bacteria"/>
</dbReference>
<evidence type="ECO:0000256" key="1">
    <source>
        <dbReference type="ARBA" id="ARBA00004651"/>
    </source>
</evidence>
<dbReference type="Pfam" id="PF00528">
    <property type="entry name" value="BPD_transp_1"/>
    <property type="match status" value="1"/>
</dbReference>
<comment type="subcellular location">
    <subcellularLocation>
        <location evidence="1 7">Cell membrane</location>
        <topology evidence="1 7">Multi-pass membrane protein</topology>
    </subcellularLocation>
</comment>
<dbReference type="PANTHER" id="PTHR43005:SF1">
    <property type="entry name" value="SPERMIDINE_PUTRESCINE TRANSPORT SYSTEM PERMEASE PROTEIN"/>
    <property type="match status" value="1"/>
</dbReference>
<keyword evidence="3" id="KW-1003">Cell membrane</keyword>
<dbReference type="InterPro" id="IPR035906">
    <property type="entry name" value="MetI-like_sf"/>
</dbReference>
<evidence type="ECO:0000256" key="5">
    <source>
        <dbReference type="ARBA" id="ARBA00022989"/>
    </source>
</evidence>
<evidence type="ECO:0000256" key="3">
    <source>
        <dbReference type="ARBA" id="ARBA00022475"/>
    </source>
</evidence>
<dbReference type="InterPro" id="IPR000515">
    <property type="entry name" value="MetI-like"/>
</dbReference>
<evidence type="ECO:0000256" key="4">
    <source>
        <dbReference type="ARBA" id="ARBA00022692"/>
    </source>
</evidence>
<proteinExistence type="inferred from homology"/>
<feature type="transmembrane region" description="Helical" evidence="7">
    <location>
        <begin position="77"/>
        <end position="97"/>
    </location>
</feature>
<dbReference type="AlphaFoldDB" id="B8D086"/>
<evidence type="ECO:0000256" key="6">
    <source>
        <dbReference type="ARBA" id="ARBA00023136"/>
    </source>
</evidence>
<organism evidence="9 10">
    <name type="scientific">Halothermothrix orenii (strain H 168 / OCM 544 / DSM 9562)</name>
    <dbReference type="NCBI Taxonomy" id="373903"/>
    <lineage>
        <taxon>Bacteria</taxon>
        <taxon>Bacillati</taxon>
        <taxon>Bacillota</taxon>
        <taxon>Clostridia</taxon>
        <taxon>Halanaerobiales</taxon>
        <taxon>Halothermotrichaceae</taxon>
        <taxon>Halothermothrix</taxon>
    </lineage>
</organism>
<dbReference type="Proteomes" id="UP000000719">
    <property type="component" value="Chromosome"/>
</dbReference>
<keyword evidence="4 7" id="KW-0812">Transmembrane</keyword>
<feature type="transmembrane region" description="Helical" evidence="7">
    <location>
        <begin position="185"/>
        <end position="205"/>
    </location>
</feature>
<feature type="transmembrane region" description="Helical" evidence="7">
    <location>
        <begin position="233"/>
        <end position="255"/>
    </location>
</feature>
<name>B8D086_HALOH</name>